<dbReference type="GO" id="GO:0016020">
    <property type="term" value="C:membrane"/>
    <property type="evidence" value="ECO:0007669"/>
    <property type="project" value="UniProtKB-SubCell"/>
</dbReference>
<dbReference type="AlphaFoldDB" id="A0AAN0JKS1"/>
<dbReference type="PANTHER" id="PTHR48071">
    <property type="entry name" value="SRCR DOMAIN-CONTAINING PROTEIN"/>
    <property type="match status" value="1"/>
</dbReference>
<dbReference type="InterPro" id="IPR036772">
    <property type="entry name" value="SRCR-like_dom_sf"/>
</dbReference>
<keyword evidence="16" id="KW-1185">Reference proteome</keyword>
<evidence type="ECO:0000256" key="6">
    <source>
        <dbReference type="ARBA" id="ARBA00023136"/>
    </source>
</evidence>
<dbReference type="CDD" id="cd12087">
    <property type="entry name" value="TM_EGFR-like"/>
    <property type="match status" value="1"/>
</dbReference>
<evidence type="ECO:0000256" key="8">
    <source>
        <dbReference type="ARBA" id="ARBA00023170"/>
    </source>
</evidence>
<dbReference type="FunFam" id="3.10.250.10:FF:000016">
    <property type="entry name" value="Scavenger receptor cysteine-rich protein type 12"/>
    <property type="match status" value="1"/>
</dbReference>
<dbReference type="FunFam" id="3.10.250.10:FF:000007">
    <property type="entry name" value="Soluble scavenger receptor cysteine-rich domain-containing protein SSC5D"/>
    <property type="match status" value="1"/>
</dbReference>
<feature type="domain" description="SRCR" evidence="14">
    <location>
        <begin position="278"/>
        <end position="386"/>
    </location>
</feature>
<protein>
    <recommendedName>
        <fullName evidence="14">SRCR domain-containing protein</fullName>
    </recommendedName>
</protein>
<dbReference type="SUPFAM" id="SSF56487">
    <property type="entry name" value="SRCR-like"/>
    <property type="match status" value="8"/>
</dbReference>
<evidence type="ECO:0000256" key="2">
    <source>
        <dbReference type="ARBA" id="ARBA00022692"/>
    </source>
</evidence>
<dbReference type="RefSeq" id="XP_019857366.1">
    <property type="nucleotide sequence ID" value="XM_020001807.1"/>
</dbReference>
<comment type="caution">
    <text evidence="10">Lacks conserved residue(s) required for the propagation of feature annotation.</text>
</comment>
<evidence type="ECO:0000256" key="13">
    <source>
        <dbReference type="SAM" id="SignalP"/>
    </source>
</evidence>
<evidence type="ECO:0000256" key="11">
    <source>
        <dbReference type="SAM" id="MobiDB-lite"/>
    </source>
</evidence>
<dbReference type="InterPro" id="IPR001190">
    <property type="entry name" value="SRCR"/>
</dbReference>
<keyword evidence="7 10" id="KW-1015">Disulfide bond</keyword>
<feature type="disulfide bond" evidence="10">
    <location>
        <begin position="603"/>
        <end position="613"/>
    </location>
</feature>
<evidence type="ECO:0000256" key="3">
    <source>
        <dbReference type="ARBA" id="ARBA00022729"/>
    </source>
</evidence>
<comment type="subcellular location">
    <subcellularLocation>
        <location evidence="1">Membrane</location>
        <topology evidence="1">Single-pass membrane protein</topology>
    </subcellularLocation>
</comment>
<dbReference type="GeneID" id="105314269"/>
<evidence type="ECO:0000256" key="7">
    <source>
        <dbReference type="ARBA" id="ARBA00023157"/>
    </source>
</evidence>
<feature type="domain" description="SRCR" evidence="14">
    <location>
        <begin position="399"/>
        <end position="499"/>
    </location>
</feature>
<feature type="transmembrane region" description="Helical" evidence="12">
    <location>
        <begin position="1025"/>
        <end position="1048"/>
    </location>
</feature>
<dbReference type="FunFam" id="3.10.250.10:FF:000001">
    <property type="entry name" value="Lysyl oxidase 4 isoform X1"/>
    <property type="match status" value="1"/>
</dbReference>
<keyword evidence="2 12" id="KW-0812">Transmembrane</keyword>
<evidence type="ECO:0000313" key="16">
    <source>
        <dbReference type="Proteomes" id="UP000007879"/>
    </source>
</evidence>
<dbReference type="EnsemblMetazoa" id="XM_020001807.1">
    <property type="protein sequence ID" value="XP_019857366.1"/>
    <property type="gene ID" value="LOC105314269"/>
</dbReference>
<feature type="disulfide bond" evidence="10">
    <location>
        <begin position="424"/>
        <end position="488"/>
    </location>
</feature>
<evidence type="ECO:0000313" key="15">
    <source>
        <dbReference type="EnsemblMetazoa" id="XP_019857366.1"/>
    </source>
</evidence>
<feature type="domain" description="SRCR" evidence="14">
    <location>
        <begin position="25"/>
        <end position="136"/>
    </location>
</feature>
<dbReference type="SMART" id="SM00202">
    <property type="entry name" value="SR"/>
    <property type="match status" value="8"/>
</dbReference>
<organism evidence="15 16">
    <name type="scientific">Amphimedon queenslandica</name>
    <name type="common">Sponge</name>
    <dbReference type="NCBI Taxonomy" id="400682"/>
    <lineage>
        <taxon>Eukaryota</taxon>
        <taxon>Metazoa</taxon>
        <taxon>Porifera</taxon>
        <taxon>Demospongiae</taxon>
        <taxon>Heteroscleromorpha</taxon>
        <taxon>Haplosclerida</taxon>
        <taxon>Niphatidae</taxon>
        <taxon>Amphimedon</taxon>
    </lineage>
</organism>
<name>A0AAN0JKS1_AMPQE</name>
<dbReference type="PRINTS" id="PR00258">
    <property type="entry name" value="SPERACTRCPTR"/>
</dbReference>
<keyword evidence="9" id="KW-0325">Glycoprotein</keyword>
<dbReference type="PROSITE" id="PS00420">
    <property type="entry name" value="SRCR_1"/>
    <property type="match status" value="2"/>
</dbReference>
<evidence type="ECO:0000256" key="1">
    <source>
        <dbReference type="ARBA" id="ARBA00004167"/>
    </source>
</evidence>
<keyword evidence="4" id="KW-0677">Repeat</keyword>
<evidence type="ECO:0000256" key="5">
    <source>
        <dbReference type="ARBA" id="ARBA00022989"/>
    </source>
</evidence>
<evidence type="ECO:0000256" key="12">
    <source>
        <dbReference type="SAM" id="Phobius"/>
    </source>
</evidence>
<dbReference type="PANTHER" id="PTHR48071:SF18">
    <property type="entry name" value="DELETED IN MALIGNANT BRAIN TUMORS 1 PROTEIN-RELATED"/>
    <property type="match status" value="1"/>
</dbReference>
<dbReference type="Proteomes" id="UP000007879">
    <property type="component" value="Unassembled WGS sequence"/>
</dbReference>
<evidence type="ECO:0000256" key="10">
    <source>
        <dbReference type="PROSITE-ProRule" id="PRU00196"/>
    </source>
</evidence>
<feature type="disulfide bond" evidence="10">
    <location>
        <begin position="716"/>
        <end position="726"/>
    </location>
</feature>
<feature type="region of interest" description="Disordered" evidence="11">
    <location>
        <begin position="1100"/>
        <end position="1205"/>
    </location>
</feature>
<feature type="disulfide bond" evidence="10">
    <location>
        <begin position="467"/>
        <end position="477"/>
    </location>
</feature>
<accession>A0AAN0JKS1</accession>
<evidence type="ECO:0000259" key="14">
    <source>
        <dbReference type="PROSITE" id="PS50287"/>
    </source>
</evidence>
<keyword evidence="5 12" id="KW-1133">Transmembrane helix</keyword>
<feature type="domain" description="SRCR" evidence="14">
    <location>
        <begin position="528"/>
        <end position="634"/>
    </location>
</feature>
<proteinExistence type="predicted"/>
<feature type="domain" description="SRCR" evidence="14">
    <location>
        <begin position="149"/>
        <end position="252"/>
    </location>
</feature>
<dbReference type="Gene3D" id="3.10.250.10">
    <property type="entry name" value="SRCR-like domain"/>
    <property type="match status" value="8"/>
</dbReference>
<keyword evidence="8" id="KW-0675">Receptor</keyword>
<feature type="disulfide bond" evidence="10">
    <location>
        <begin position="222"/>
        <end position="232"/>
    </location>
</feature>
<feature type="domain" description="SRCR" evidence="14">
    <location>
        <begin position="901"/>
        <end position="1003"/>
    </location>
</feature>
<feature type="disulfide bond" evidence="10">
    <location>
        <begin position="970"/>
        <end position="980"/>
    </location>
</feature>
<feature type="domain" description="SRCR" evidence="14">
    <location>
        <begin position="647"/>
        <end position="748"/>
    </location>
</feature>
<feature type="domain" description="SRCR" evidence="14">
    <location>
        <begin position="773"/>
        <end position="888"/>
    </location>
</feature>
<reference evidence="15" key="2">
    <citation type="submission" date="2024-06" db="UniProtKB">
        <authorList>
            <consortium name="EnsemblMetazoa"/>
        </authorList>
    </citation>
    <scope>IDENTIFICATION</scope>
</reference>
<sequence length="1205" mass="130609">MMSLSLCSFLLLFVSLVYGQERGSLRLIRFGQYSSSHTSGRLQVYYNDNWGSICGHPSSSPFSVEAATVACRQLGYQGARSFSRAAGDTYGTGAAAVIDDINCASVPQALVLFRCSFSTYVDLACTASDDVGIECFPNRIWSNPFPKMVRLQDGIYSNEGRVEVYCSGQWGTICSQTALSTAIADTLCRQLGYTSSTNSTAIPYNITTDSNHIAHGGIAGTCSSSQVCLRNCINNCSPTTCGGYPTPYITCEYSTSSTTTSLLRTCDTGTYPRGDGAIRLVQNNQTSPSYTSGRVQVYYNNDWGSICFRSTFSDTVANVICHQLGFTHALSWSYASNDSFGIDSYKPVFDDIQCSSGQLLNVQQCSYSTDINFECTDRDDVSVTCSPTRYEDTPFDGMVRLNGSDFTNEGRIEVYCSGQWGVICNTLASSGIRTICRQLGFNDYFSSSTLSIPSTSVVPVWFSSLSCSYSYNCVSDCSSCPSSPSFACSHDSAAIAQCYNDRSASTISQSVETCQLTQTGTATHGSIILYRNGTVSNRFTSGRVLIYITAWGTICRYASFGSTEADAVCRQLTYTGASEWSYSQIDNFGTYATRSYVLIDVDCSGGEDVLLQCSTSVLTNIACSDQTDVSVTCYETRIWNNPYNGMVRLVNGDFSNEGRLEVYCSGQWGTVCDNSFSSTDGLTACEQLGYNRIISTDYKSDPGNASQPIWLTNVACTSSDTCLTQCNSCPTASVSSCSHSEDVYIRCGISGTPQISSCRYTSSFTESPQSGAIILTRNNEYSPSFTSGRVVMYGIGSSTASNRRWGNICRLSVFQQANADVICHQLTFSGASSFSYAELDLFGTDQSITLLDDVSCSSSEYLMLFQCSVDTVINSLCTNDDDISVTCYSTRIWNDPFNGAVRLSNGEYVNSGLLEVYCNGEWGTVCDDSFSSSAATAVCRQLGYSSFYRFEHLELVGTSSTPIWLDDLSCSTGDSCLSDCQRCPGSSDNHNCVHSEDVTITCTSTTPSGSSNPNYRTCSYINTGAIIGGTIGSVAGVVIISILVFLVLRDKHKKGQLHNPFRNVRNPFRNVRNPFRSIRWNVPQSTTTPTPARATIELETIPAPPTNQPQEPTRQPPPSYNPNGYPPVSEQIPTAPQQEPLPYPTVGIGAGLAYPPPTQFGFNPPTTDPDSKSPPVDVPAASDGEGLRKGEPPPYDPSWGYPPTY</sequence>
<dbReference type="PROSITE" id="PS50287">
    <property type="entry name" value="SRCR_2"/>
    <property type="match status" value="8"/>
</dbReference>
<evidence type="ECO:0000256" key="9">
    <source>
        <dbReference type="ARBA" id="ARBA00023180"/>
    </source>
</evidence>
<feature type="signal peptide" evidence="13">
    <location>
        <begin position="1"/>
        <end position="19"/>
    </location>
</feature>
<dbReference type="KEGG" id="aqu:105314269"/>
<feature type="chain" id="PRO_5042882458" description="SRCR domain-containing protein" evidence="13">
    <location>
        <begin position="20"/>
        <end position="1205"/>
    </location>
</feature>
<keyword evidence="6 12" id="KW-0472">Membrane</keyword>
<evidence type="ECO:0000256" key="4">
    <source>
        <dbReference type="ARBA" id="ARBA00022737"/>
    </source>
</evidence>
<keyword evidence="3 13" id="KW-0732">Signal</keyword>
<dbReference type="Pfam" id="PF00530">
    <property type="entry name" value="SRCR"/>
    <property type="match status" value="8"/>
</dbReference>
<reference evidence="16" key="1">
    <citation type="journal article" date="2010" name="Nature">
        <title>The Amphimedon queenslandica genome and the evolution of animal complexity.</title>
        <authorList>
            <person name="Srivastava M."/>
            <person name="Simakov O."/>
            <person name="Chapman J."/>
            <person name="Fahey B."/>
            <person name="Gauthier M.E."/>
            <person name="Mitros T."/>
            <person name="Richards G.S."/>
            <person name="Conaco C."/>
            <person name="Dacre M."/>
            <person name="Hellsten U."/>
            <person name="Larroux C."/>
            <person name="Putnam N.H."/>
            <person name="Stanke M."/>
            <person name="Adamska M."/>
            <person name="Darling A."/>
            <person name="Degnan S.M."/>
            <person name="Oakley T.H."/>
            <person name="Plachetzki D.C."/>
            <person name="Zhai Y."/>
            <person name="Adamski M."/>
            <person name="Calcino A."/>
            <person name="Cummins S.F."/>
            <person name="Goodstein D.M."/>
            <person name="Harris C."/>
            <person name="Jackson D.J."/>
            <person name="Leys S.P."/>
            <person name="Shu S."/>
            <person name="Woodcroft B.J."/>
            <person name="Vervoort M."/>
            <person name="Kosik K.S."/>
            <person name="Manning G."/>
            <person name="Degnan B.M."/>
            <person name="Rokhsar D.S."/>
        </authorList>
    </citation>
    <scope>NUCLEOTIDE SEQUENCE [LARGE SCALE GENOMIC DNA]</scope>
</reference>